<dbReference type="InterPro" id="IPR055439">
    <property type="entry name" value="Beta-prop_EML_1st"/>
</dbReference>
<dbReference type="Pfam" id="PF23409">
    <property type="entry name" value="Beta-prop_EML"/>
    <property type="match status" value="1"/>
</dbReference>
<organism evidence="6 7">
    <name type="scientific">Monodon monoceros</name>
    <name type="common">Narwhal</name>
    <name type="synonym">Ceratodon monodon</name>
    <dbReference type="NCBI Taxonomy" id="40151"/>
    <lineage>
        <taxon>Eukaryota</taxon>
        <taxon>Metazoa</taxon>
        <taxon>Chordata</taxon>
        <taxon>Craniata</taxon>
        <taxon>Vertebrata</taxon>
        <taxon>Euteleostomi</taxon>
        <taxon>Mammalia</taxon>
        <taxon>Eutheria</taxon>
        <taxon>Laurasiatheria</taxon>
        <taxon>Artiodactyla</taxon>
        <taxon>Whippomorpha</taxon>
        <taxon>Cetacea</taxon>
        <taxon>Odontoceti</taxon>
        <taxon>Monodontidae</taxon>
        <taxon>Monodon</taxon>
    </lineage>
</organism>
<evidence type="ECO:0000259" key="4">
    <source>
        <dbReference type="Pfam" id="PF23409"/>
    </source>
</evidence>
<dbReference type="Pfam" id="PF23414">
    <property type="entry name" value="Beta-prop_EML_2"/>
    <property type="match status" value="2"/>
</dbReference>
<evidence type="ECO:0000313" key="6">
    <source>
        <dbReference type="EMBL" id="TKC40348.1"/>
    </source>
</evidence>
<feature type="domain" description="EML-like first beta-propeller" evidence="4">
    <location>
        <begin position="68"/>
        <end position="242"/>
    </location>
</feature>
<accession>A0A4U1EUN5</accession>
<dbReference type="InterPro" id="IPR015943">
    <property type="entry name" value="WD40/YVTN_repeat-like_dom_sf"/>
</dbReference>
<feature type="non-terminal residue" evidence="6">
    <location>
        <position position="1"/>
    </location>
</feature>
<proteinExistence type="predicted"/>
<keyword evidence="1 3" id="KW-0853">WD repeat</keyword>
<dbReference type="InterPro" id="IPR050630">
    <property type="entry name" value="WD_repeat_EMAP"/>
</dbReference>
<evidence type="ECO:0000256" key="1">
    <source>
        <dbReference type="ARBA" id="ARBA00022574"/>
    </source>
</evidence>
<gene>
    <name evidence="6" type="ORF">EI555_007904</name>
</gene>
<keyword evidence="2" id="KW-0677">Repeat</keyword>
<dbReference type="EMBL" id="RWIC01000764">
    <property type="protein sequence ID" value="TKC40348.1"/>
    <property type="molecule type" value="Genomic_DNA"/>
</dbReference>
<dbReference type="PANTHER" id="PTHR13720:SF33">
    <property type="entry name" value="HELP DOMAIN-CONTAINING PROTEIN"/>
    <property type="match status" value="1"/>
</dbReference>
<dbReference type="Proteomes" id="UP000308365">
    <property type="component" value="Unassembled WGS sequence"/>
</dbReference>
<dbReference type="SMART" id="SM00320">
    <property type="entry name" value="WD40"/>
    <property type="match status" value="7"/>
</dbReference>
<reference evidence="7" key="1">
    <citation type="journal article" date="2019" name="IScience">
        <title>Narwhal Genome Reveals Long-Term Low Genetic Diversity despite Current Large Abundance Size.</title>
        <authorList>
            <person name="Westbury M.V."/>
            <person name="Petersen B."/>
            <person name="Garde E."/>
            <person name="Heide-Jorgensen M.P."/>
            <person name="Lorenzen E.D."/>
        </authorList>
    </citation>
    <scope>NUCLEOTIDE SEQUENCE [LARGE SCALE GENOMIC DNA]</scope>
</reference>
<evidence type="ECO:0000259" key="5">
    <source>
        <dbReference type="Pfam" id="PF23414"/>
    </source>
</evidence>
<sequence>CLDVARGLQGLFPTRGVVFEGGRGRLKKKPEVCPGPCWDREPSVLGCSSPAWPGSVGPTSPDSLTHAGAKVASRGGHLERIFVVEFRPDSDTQFVSVGVKHMKFWTLAGSALLYKKGVIGSMEAAKMQTMLSVAFGANNLTFTGAINGDVYVWKDHFLVRLVAKAHTGPVFTMYTTLRDGLIVTGGKERPTKEGGAVKLWDQEMKRCRAFQLETGQLVECVRSVCRGKGKILVGTKDGEIIEVGEKNAASNILIDGHMEGEIWGLATHPSKDIFISASNDGTARIWDLADKKLLNKVNLGHAARCAAYSPDGEMVAIGMKNGEFVVLLVNSLKVWGKKRDRKSAIQDIRYIAGSLGREEKGGHSFSLPWFPFQEGHGWNEELTCERVPFSEPTMEGDPLTHSRFLAVGSSGHTVDFYDLTQGTSLNRIGYCKDIPSFVIQMDFSADGKYIQVSTGAYKRQVHEVPLGKQVTEATVIEKITWASWTRSRVITLNSPRSWERVPDCTKPSHPSHTSSYWNSILGDEVIGIWPRNADKADVNCACVTHAGLNIVTGDDFGLVKLFDFPCTEKFAKHKRYFGHSAHVTNIRFSHDDKYVVSTGGDDCSVFVWRCLEVPESSYFIAAAAASHRGGSDEVPPGRQLLGKAYDTAGRTSSKC</sequence>
<dbReference type="InterPro" id="IPR036322">
    <property type="entry name" value="WD40_repeat_dom_sf"/>
</dbReference>
<dbReference type="PANTHER" id="PTHR13720">
    <property type="entry name" value="WD-40 REPEAT PROTEIN"/>
    <property type="match status" value="1"/>
</dbReference>
<feature type="repeat" description="WD" evidence="3">
    <location>
        <begin position="262"/>
        <end position="296"/>
    </location>
</feature>
<evidence type="ECO:0000313" key="7">
    <source>
        <dbReference type="Proteomes" id="UP000308365"/>
    </source>
</evidence>
<evidence type="ECO:0000256" key="3">
    <source>
        <dbReference type="PROSITE-ProRule" id="PRU00221"/>
    </source>
</evidence>
<feature type="domain" description="EML-like second beta-propeller" evidence="5">
    <location>
        <begin position="262"/>
        <end position="351"/>
    </location>
</feature>
<evidence type="ECO:0008006" key="8">
    <source>
        <dbReference type="Google" id="ProtNLM"/>
    </source>
</evidence>
<feature type="repeat" description="WD" evidence="3">
    <location>
        <begin position="576"/>
        <end position="608"/>
    </location>
</feature>
<dbReference type="SUPFAM" id="SSF50978">
    <property type="entry name" value="WD40 repeat-like"/>
    <property type="match status" value="1"/>
</dbReference>
<feature type="domain" description="EML-like second beta-propeller" evidence="5">
    <location>
        <begin position="515"/>
        <end position="610"/>
    </location>
</feature>
<dbReference type="AlphaFoldDB" id="A0A4U1EUN5"/>
<name>A0A4U1EUN5_MONMO</name>
<dbReference type="InterPro" id="IPR055442">
    <property type="entry name" value="Beta-prop_EML-like_2nd"/>
</dbReference>
<protein>
    <recommendedName>
        <fullName evidence="8">Anaphase-promoting complex subunit 4 WD40 domain-containing protein</fullName>
    </recommendedName>
</protein>
<dbReference type="GO" id="GO:0005874">
    <property type="term" value="C:microtubule"/>
    <property type="evidence" value="ECO:0007669"/>
    <property type="project" value="UniProtKB-KW"/>
</dbReference>
<evidence type="ECO:0000256" key="2">
    <source>
        <dbReference type="ARBA" id="ARBA00022737"/>
    </source>
</evidence>
<dbReference type="PROSITE" id="PS50082">
    <property type="entry name" value="WD_REPEATS_2"/>
    <property type="match status" value="2"/>
</dbReference>
<dbReference type="InterPro" id="IPR001680">
    <property type="entry name" value="WD40_rpt"/>
</dbReference>
<comment type="caution">
    <text evidence="6">The sequence shown here is derived from an EMBL/GenBank/DDBJ whole genome shotgun (WGS) entry which is preliminary data.</text>
</comment>
<dbReference type="GO" id="GO:0008017">
    <property type="term" value="F:microtubule binding"/>
    <property type="evidence" value="ECO:0007669"/>
    <property type="project" value="TreeGrafter"/>
</dbReference>
<dbReference type="Gene3D" id="2.130.10.10">
    <property type="entry name" value="YVTN repeat-like/Quinoprotein amine dehydrogenase"/>
    <property type="match status" value="2"/>
</dbReference>